<sequence length="179" mass="21188">MNYFIMSHDERVYNAVKPMGVSQVITKEMLDEEHIRKMNKVHFQFPISEQNEAEYVDFIQKPIPLVSDRCKQLMEKYVPHMCFKSVVLTDQKQPRQDVYWLIVPPRVHCLSVENEFHKDGTVKRLIIDEQKAAPYKIFRIDGILEDYILISLDVAESLLRRGFTGIRLKKVEKEGVYER</sequence>
<protein>
    <submittedName>
        <fullName evidence="2">Periplasmic serine protease</fullName>
    </submittedName>
</protein>
<organism evidence="2 4">
    <name type="scientific">Aneurinibacillus migulanus</name>
    <name type="common">Bacillus migulanus</name>
    <dbReference type="NCBI Taxonomy" id="47500"/>
    <lineage>
        <taxon>Bacteria</taxon>
        <taxon>Bacillati</taxon>
        <taxon>Bacillota</taxon>
        <taxon>Bacilli</taxon>
        <taxon>Bacillales</taxon>
        <taxon>Paenibacillaceae</taxon>
        <taxon>Aneurinibacillus group</taxon>
        <taxon>Aneurinibacillus</taxon>
    </lineage>
</organism>
<dbReference type="GO" id="GO:0006508">
    <property type="term" value="P:proteolysis"/>
    <property type="evidence" value="ECO:0007669"/>
    <property type="project" value="UniProtKB-KW"/>
</dbReference>
<feature type="domain" description="Immunity MXAN-0049 protein" evidence="1">
    <location>
        <begin position="36"/>
        <end position="172"/>
    </location>
</feature>
<keyword evidence="4" id="KW-1185">Reference proteome</keyword>
<reference evidence="3 5" key="2">
    <citation type="submission" date="2016-10" db="EMBL/GenBank/DDBJ databases">
        <authorList>
            <person name="de Groot N.N."/>
        </authorList>
    </citation>
    <scope>NUCLEOTIDE SEQUENCE [LARGE SCALE GENOMIC DNA]</scope>
    <source>
        <strain evidence="3 5">DSM 2895</strain>
    </source>
</reference>
<dbReference type="RefSeq" id="WP_043065504.1">
    <property type="nucleotide sequence ID" value="NZ_BJOA01000018.1"/>
</dbReference>
<keyword evidence="2" id="KW-0378">Hydrolase</keyword>
<evidence type="ECO:0000313" key="3">
    <source>
        <dbReference type="EMBL" id="SDI65695.1"/>
    </source>
</evidence>
<keyword evidence="2" id="KW-0645">Protease</keyword>
<evidence type="ECO:0000313" key="4">
    <source>
        <dbReference type="Proteomes" id="UP000037269"/>
    </source>
</evidence>
<dbReference type="Proteomes" id="UP000182836">
    <property type="component" value="Unassembled WGS sequence"/>
</dbReference>
<accession>A0A0D1WDF7</accession>
<evidence type="ECO:0000259" key="1">
    <source>
        <dbReference type="Pfam" id="PF07791"/>
    </source>
</evidence>
<dbReference type="GO" id="GO:0008233">
    <property type="term" value="F:peptidase activity"/>
    <property type="evidence" value="ECO:0007669"/>
    <property type="project" value="UniProtKB-KW"/>
</dbReference>
<dbReference type="EMBL" id="FNED01000006">
    <property type="protein sequence ID" value="SDI65695.1"/>
    <property type="molecule type" value="Genomic_DNA"/>
</dbReference>
<dbReference type="Proteomes" id="UP000037269">
    <property type="component" value="Unassembled WGS sequence"/>
</dbReference>
<evidence type="ECO:0000313" key="2">
    <source>
        <dbReference type="EMBL" id="KON95314.1"/>
    </source>
</evidence>
<gene>
    <name evidence="2" type="ORF">AF333_07280</name>
    <name evidence="3" type="ORF">SAMN04487909_10663</name>
</gene>
<dbReference type="InterPro" id="IPR012433">
    <property type="entry name" value="Imm11"/>
</dbReference>
<dbReference type="STRING" id="47500.AF333_07280"/>
<dbReference type="PATRIC" id="fig|47500.8.peg.6098"/>
<evidence type="ECO:0000313" key="5">
    <source>
        <dbReference type="Proteomes" id="UP000182836"/>
    </source>
</evidence>
<proteinExistence type="predicted"/>
<dbReference type="EMBL" id="LGUG01000004">
    <property type="protein sequence ID" value="KON95314.1"/>
    <property type="molecule type" value="Genomic_DNA"/>
</dbReference>
<dbReference type="AlphaFoldDB" id="A0A0D1WDF7"/>
<dbReference type="Pfam" id="PF07791">
    <property type="entry name" value="Imm11"/>
    <property type="match status" value="1"/>
</dbReference>
<dbReference type="OrthoDB" id="2086300at2"/>
<name>A0A0D1WDF7_ANEMI</name>
<reference evidence="2 4" key="1">
    <citation type="submission" date="2015-07" db="EMBL/GenBank/DDBJ databases">
        <title>Fjat-14205 dsm 2895.</title>
        <authorList>
            <person name="Liu B."/>
            <person name="Wang J."/>
            <person name="Zhu Y."/>
            <person name="Liu G."/>
            <person name="Chen Q."/>
            <person name="Chen Z."/>
            <person name="Lan J."/>
            <person name="Che J."/>
            <person name="Ge C."/>
            <person name="Shi H."/>
            <person name="Pan Z."/>
            <person name="Liu X."/>
        </authorList>
    </citation>
    <scope>NUCLEOTIDE SEQUENCE [LARGE SCALE GENOMIC DNA]</scope>
    <source>
        <strain evidence="2 4">DSM 2895</strain>
    </source>
</reference>
<dbReference type="GeneID" id="42305000"/>